<dbReference type="PANTHER" id="PTHR37984:SF5">
    <property type="entry name" value="PROTEIN NYNRIN-LIKE"/>
    <property type="match status" value="1"/>
</dbReference>
<feature type="region of interest" description="Disordered" evidence="9">
    <location>
        <begin position="1"/>
        <end position="26"/>
    </location>
</feature>
<keyword evidence="4" id="KW-0540">Nuclease</keyword>
<gene>
    <name evidence="12" type="primary">LOC117241205</name>
</gene>
<dbReference type="Proteomes" id="UP000504631">
    <property type="component" value="Unplaced"/>
</dbReference>
<dbReference type="Gene3D" id="4.10.60.10">
    <property type="entry name" value="Zinc finger, CCHC-type"/>
    <property type="match status" value="1"/>
</dbReference>
<dbReference type="AlphaFoldDB" id="A0A6J3LCL9"/>
<keyword evidence="7" id="KW-0695">RNA-directed DNA polymerase</keyword>
<accession>A0A6J3LCL9</accession>
<dbReference type="Gene3D" id="3.10.10.10">
    <property type="entry name" value="HIV Type 1 Reverse Transcriptase, subunit A, domain 1"/>
    <property type="match status" value="1"/>
</dbReference>
<dbReference type="SUPFAM" id="SSF57756">
    <property type="entry name" value="Retrovirus zinc finger-like domains"/>
    <property type="match status" value="1"/>
</dbReference>
<dbReference type="InterPro" id="IPR050951">
    <property type="entry name" value="Retrovirus_Pol_polyprotein"/>
</dbReference>
<evidence type="ECO:0000256" key="2">
    <source>
        <dbReference type="ARBA" id="ARBA00022679"/>
    </source>
</evidence>
<dbReference type="EC" id="2.7.7.49" evidence="1"/>
<dbReference type="GO" id="GO:0003676">
    <property type="term" value="F:nucleic acid binding"/>
    <property type="evidence" value="ECO:0007669"/>
    <property type="project" value="InterPro"/>
</dbReference>
<dbReference type="CDD" id="cd01647">
    <property type="entry name" value="RT_LTR"/>
    <property type="match status" value="1"/>
</dbReference>
<keyword evidence="11" id="KW-1185">Reference proteome</keyword>
<keyword evidence="8" id="KW-0862">Zinc</keyword>
<name>A0A6J3LCL9_9HYME</name>
<dbReference type="InterPro" id="IPR043502">
    <property type="entry name" value="DNA/RNA_pol_sf"/>
</dbReference>
<dbReference type="GeneID" id="117241205"/>
<evidence type="ECO:0000256" key="8">
    <source>
        <dbReference type="PROSITE-ProRule" id="PRU00047"/>
    </source>
</evidence>
<evidence type="ECO:0000256" key="4">
    <source>
        <dbReference type="ARBA" id="ARBA00022722"/>
    </source>
</evidence>
<evidence type="ECO:0000256" key="1">
    <source>
        <dbReference type="ARBA" id="ARBA00012493"/>
    </source>
</evidence>
<keyword evidence="2" id="KW-0808">Transferase</keyword>
<organism evidence="11 12">
    <name type="scientific">Bombus vosnesenskii</name>
    <dbReference type="NCBI Taxonomy" id="207650"/>
    <lineage>
        <taxon>Eukaryota</taxon>
        <taxon>Metazoa</taxon>
        <taxon>Ecdysozoa</taxon>
        <taxon>Arthropoda</taxon>
        <taxon>Hexapoda</taxon>
        <taxon>Insecta</taxon>
        <taxon>Pterygota</taxon>
        <taxon>Neoptera</taxon>
        <taxon>Endopterygota</taxon>
        <taxon>Hymenoptera</taxon>
        <taxon>Apocrita</taxon>
        <taxon>Aculeata</taxon>
        <taxon>Apoidea</taxon>
        <taxon>Anthophila</taxon>
        <taxon>Apidae</taxon>
        <taxon>Bombus</taxon>
        <taxon>Pyrobombus</taxon>
    </lineage>
</organism>
<dbReference type="PANTHER" id="PTHR37984">
    <property type="entry name" value="PROTEIN CBG26694"/>
    <property type="match status" value="1"/>
</dbReference>
<dbReference type="SUPFAM" id="SSF56672">
    <property type="entry name" value="DNA/RNA polymerases"/>
    <property type="match status" value="1"/>
</dbReference>
<protein>
    <recommendedName>
        <fullName evidence="1">RNA-directed DNA polymerase</fullName>
        <ecNumber evidence="1">2.7.7.49</ecNumber>
    </recommendedName>
</protein>
<dbReference type="InterPro" id="IPR001878">
    <property type="entry name" value="Znf_CCHC"/>
</dbReference>
<dbReference type="Gene3D" id="3.30.420.10">
    <property type="entry name" value="Ribonuclease H-like superfamily/Ribonuclease H"/>
    <property type="match status" value="1"/>
</dbReference>
<dbReference type="GO" id="GO:0016787">
    <property type="term" value="F:hydrolase activity"/>
    <property type="evidence" value="ECO:0007669"/>
    <property type="project" value="UniProtKB-KW"/>
</dbReference>
<dbReference type="InterPro" id="IPR043128">
    <property type="entry name" value="Rev_trsase/Diguanyl_cyclase"/>
</dbReference>
<dbReference type="GO" id="GO:0008270">
    <property type="term" value="F:zinc ion binding"/>
    <property type="evidence" value="ECO:0007669"/>
    <property type="project" value="UniProtKB-KW"/>
</dbReference>
<dbReference type="InterPro" id="IPR021109">
    <property type="entry name" value="Peptidase_aspartic_dom_sf"/>
</dbReference>
<keyword evidence="6" id="KW-0378">Hydrolase</keyword>
<evidence type="ECO:0000259" key="10">
    <source>
        <dbReference type="PROSITE" id="PS50158"/>
    </source>
</evidence>
<dbReference type="Gene3D" id="2.40.70.10">
    <property type="entry name" value="Acid Proteases"/>
    <property type="match status" value="1"/>
</dbReference>
<feature type="domain" description="CCHC-type" evidence="10">
    <location>
        <begin position="285"/>
        <end position="298"/>
    </location>
</feature>
<evidence type="ECO:0000256" key="6">
    <source>
        <dbReference type="ARBA" id="ARBA00022801"/>
    </source>
</evidence>
<keyword evidence="8" id="KW-0479">Metal-binding</keyword>
<dbReference type="KEGG" id="bvk:117241205"/>
<reference evidence="12" key="1">
    <citation type="submission" date="2025-08" db="UniProtKB">
        <authorList>
            <consortium name="RefSeq"/>
        </authorList>
    </citation>
    <scope>IDENTIFICATION</scope>
    <source>
        <tissue evidence="12">Muscle</tissue>
    </source>
</reference>
<dbReference type="CDD" id="cd09274">
    <property type="entry name" value="RNase_HI_RT_Ty3"/>
    <property type="match status" value="1"/>
</dbReference>
<dbReference type="GO" id="GO:0003964">
    <property type="term" value="F:RNA-directed DNA polymerase activity"/>
    <property type="evidence" value="ECO:0007669"/>
    <property type="project" value="UniProtKB-KW"/>
</dbReference>
<dbReference type="InterPro" id="IPR036397">
    <property type="entry name" value="RNaseH_sf"/>
</dbReference>
<proteinExistence type="predicted"/>
<dbReference type="SMART" id="SM00343">
    <property type="entry name" value="ZnF_C2HC"/>
    <property type="match status" value="2"/>
</dbReference>
<evidence type="ECO:0000256" key="3">
    <source>
        <dbReference type="ARBA" id="ARBA00022695"/>
    </source>
</evidence>
<dbReference type="InterPro" id="IPR000477">
    <property type="entry name" value="RT_dom"/>
</dbReference>
<dbReference type="FunFam" id="3.10.20.370:FF:000001">
    <property type="entry name" value="Retrovirus-related Pol polyprotein from transposon 17.6-like protein"/>
    <property type="match status" value="1"/>
</dbReference>
<sequence>MANPREDSFGAHNPTPSANPTSEVGSERLRALEGQIAVMNNLIHTLMQRPNTGTTKLPHFNPEVAGADPSAWCAAVSRAMKNNPLRDDALYSALSDSLQGSTAHWLARMTGDGEVSWSTVKERFLIHFGGRETTSSSLIKVSREPRGVGESTGAFAGRVRSLLQTRWQHSTLDEILHAVTLYILIPHDQRLKLLALTSDIRTEDQFLSEMRPFCYEEESTFSPRDAPAEPEAKRRKLSGHQTRCHYCGTLGHRIKDCRKRMQNEQQRDARRQEGSRLAAPSKAVCYRCHAEGHIAPNCSARRDGRPGPKDERKVSFCVVESPAGSLSHLGESFPFYFNSGAECSLIRESVAPKFSGRRTTDIVVMRGIGNTCVKSTSQILSTVRINCFTLEITFHVLADSHLHYDIMIGREILSQGFDVTITRNSVDICKTKTINACSKTSEDEININAVDTDVVGNDKSRLISVLEKLKNSFITGFPRTRVSTGQLEIRLIDPNVTVQSRLSEEERRIVRERIDELIRAKIVRPSNSPFASPILLVKKKDGSDRLCVDFGALNKNTVANRYSLPLIADQIARLQKRAILNALGDLAYSFVVVYLDDVLIIADSVDQALERLSTVLDILVKDGFSFNFSKCSFLKTLVLYLGYVIRNGKVRPNPGKIQALSSLPAPSTVTQLRQFIGLASYFRNFIPKFSQVMKPLYALTSNNKNIPWTDRHEQIRQKVISVLTDAPVLMIFDPNYPIELHTDASSAGYGAILMHRVEGKNRVVEYYSKRTSPAESRYHSYELETLAVVNAVKHFRHYLHGREFLVVTDCNSLKASSNKVHLNDRVYRWWAYLQTFTFDIMYREESCYACRVSKASSGRVQAELQPIPKTSIPWHTVHMDITGKLSGKNDSKEYAIVLVDAFTKFVYLHYTLGEGKEWLQVYKDLMVAKDVLKESSGIRRTRAGDILIEMRAGSEVKVAANKINELIGDKVRATPLQDKNLKSYVRQAIEKHGFNRIKQNSLLKQQVQEISAMLQLISSALMQK</sequence>
<dbReference type="RefSeq" id="XP_033363067.1">
    <property type="nucleotide sequence ID" value="XM_033507176.1"/>
</dbReference>
<evidence type="ECO:0000256" key="9">
    <source>
        <dbReference type="SAM" id="MobiDB-lite"/>
    </source>
</evidence>
<dbReference type="Gene3D" id="3.30.70.270">
    <property type="match status" value="3"/>
</dbReference>
<keyword evidence="5" id="KW-0255">Endonuclease</keyword>
<dbReference type="Pfam" id="PF17917">
    <property type="entry name" value="RT_RNaseH"/>
    <property type="match status" value="1"/>
</dbReference>
<keyword evidence="3" id="KW-0548">Nucleotidyltransferase</keyword>
<dbReference type="InterPro" id="IPR041373">
    <property type="entry name" value="RT_RNaseH"/>
</dbReference>
<dbReference type="PROSITE" id="PS50158">
    <property type="entry name" value="ZF_CCHC"/>
    <property type="match status" value="2"/>
</dbReference>
<evidence type="ECO:0000256" key="7">
    <source>
        <dbReference type="ARBA" id="ARBA00022918"/>
    </source>
</evidence>
<dbReference type="InterPro" id="IPR036875">
    <property type="entry name" value="Znf_CCHC_sf"/>
</dbReference>
<dbReference type="Pfam" id="PF00078">
    <property type="entry name" value="RVT_1"/>
    <property type="match status" value="1"/>
</dbReference>
<feature type="compositionally biased region" description="Polar residues" evidence="9">
    <location>
        <begin position="14"/>
        <end position="24"/>
    </location>
</feature>
<feature type="domain" description="CCHC-type" evidence="10">
    <location>
        <begin position="243"/>
        <end position="259"/>
    </location>
</feature>
<keyword evidence="8" id="KW-0863">Zinc-finger</keyword>
<dbReference type="GO" id="GO:0004519">
    <property type="term" value="F:endonuclease activity"/>
    <property type="evidence" value="ECO:0007669"/>
    <property type="project" value="UniProtKB-KW"/>
</dbReference>
<evidence type="ECO:0000256" key="5">
    <source>
        <dbReference type="ARBA" id="ARBA00022759"/>
    </source>
</evidence>
<evidence type="ECO:0000313" key="11">
    <source>
        <dbReference type="Proteomes" id="UP000504631"/>
    </source>
</evidence>
<evidence type="ECO:0000313" key="12">
    <source>
        <dbReference type="RefSeq" id="XP_033363067.1"/>
    </source>
</evidence>
<dbReference type="FunFam" id="3.30.70.270:FF:000020">
    <property type="entry name" value="Transposon Tf2-6 polyprotein-like Protein"/>
    <property type="match status" value="1"/>
</dbReference>